<dbReference type="InterPro" id="IPR052967">
    <property type="entry name" value="Stress_Response_Assoc"/>
</dbReference>
<evidence type="ECO:0000313" key="2">
    <source>
        <dbReference type="EMBL" id="SFE96649.1"/>
    </source>
</evidence>
<protein>
    <submittedName>
        <fullName evidence="2">Conserved domain-containing protein</fullName>
    </submittedName>
</protein>
<sequence length="152" mass="17246">MNATPESSAVNAGPVFVPIESSSTERVTIPRIEEQLQVGKQTLETGRVRLTKTVHETREAVAIPLLREAYTVERLALHEYVDEVPVTRQEGETTIYSVVNEVLVVQKRLLLVKEIRVTKQQIRHEETQTVQLRREEITVERTAAIPTPERPA</sequence>
<dbReference type="InterPro" id="IPR019060">
    <property type="entry name" value="DUF2382"/>
</dbReference>
<reference evidence="2 3" key="1">
    <citation type="submission" date="2016-10" db="EMBL/GenBank/DDBJ databases">
        <authorList>
            <person name="de Groot N.N."/>
        </authorList>
    </citation>
    <scope>NUCLEOTIDE SEQUENCE [LARGE SCALE GENOMIC DNA]</scope>
    <source>
        <strain evidence="2 3">DSM 26130</strain>
    </source>
</reference>
<dbReference type="PANTHER" id="PTHR38463">
    <property type="entry name" value="STRESS RESPONSE PROTEIN YSNF"/>
    <property type="match status" value="1"/>
</dbReference>
<evidence type="ECO:0000259" key="1">
    <source>
        <dbReference type="Pfam" id="PF09557"/>
    </source>
</evidence>
<dbReference type="AlphaFoldDB" id="A0A1I2EV10"/>
<organism evidence="2 3">
    <name type="scientific">Spirosoma endophyticum</name>
    <dbReference type="NCBI Taxonomy" id="662367"/>
    <lineage>
        <taxon>Bacteria</taxon>
        <taxon>Pseudomonadati</taxon>
        <taxon>Bacteroidota</taxon>
        <taxon>Cytophagia</taxon>
        <taxon>Cytophagales</taxon>
        <taxon>Cytophagaceae</taxon>
        <taxon>Spirosoma</taxon>
    </lineage>
</organism>
<proteinExistence type="predicted"/>
<dbReference type="STRING" id="662367.SAMN05216167_12360"/>
<name>A0A1I2EV10_9BACT</name>
<dbReference type="RefSeq" id="WP_093833460.1">
    <property type="nucleotide sequence ID" value="NZ_FOLQ01000023.1"/>
</dbReference>
<evidence type="ECO:0000313" key="3">
    <source>
        <dbReference type="Proteomes" id="UP000198598"/>
    </source>
</evidence>
<dbReference type="Proteomes" id="UP000198598">
    <property type="component" value="Unassembled WGS sequence"/>
</dbReference>
<dbReference type="OrthoDB" id="5569583at2"/>
<feature type="domain" description="DUF2382" evidence="1">
    <location>
        <begin position="29"/>
        <end position="139"/>
    </location>
</feature>
<accession>A0A1I2EV10</accession>
<gene>
    <name evidence="2" type="ORF">SAMN05216167_12360</name>
</gene>
<dbReference type="Pfam" id="PF09557">
    <property type="entry name" value="DUF2382"/>
    <property type="match status" value="1"/>
</dbReference>
<dbReference type="EMBL" id="FOLQ01000023">
    <property type="protein sequence ID" value="SFE96649.1"/>
    <property type="molecule type" value="Genomic_DNA"/>
</dbReference>
<keyword evidence="3" id="KW-1185">Reference proteome</keyword>
<dbReference type="PANTHER" id="PTHR38463:SF1">
    <property type="entry name" value="STRESS RESPONSE PROTEIN YSNF"/>
    <property type="match status" value="1"/>
</dbReference>